<dbReference type="InterPro" id="IPR000719">
    <property type="entry name" value="Prot_kinase_dom"/>
</dbReference>
<dbReference type="PANTHER" id="PTHR24359">
    <property type="entry name" value="SERINE/THREONINE-PROTEIN KINASE SBK1"/>
    <property type="match status" value="1"/>
</dbReference>
<keyword evidence="1" id="KW-0547">Nucleotide-binding</keyword>
<keyword evidence="1" id="KW-0067">ATP-binding</keyword>
<gene>
    <name evidence="4" type="ORF">CCMP2556_LOCUS11489</name>
</gene>
<name>A0ABP0JHS6_9DINO</name>
<organism evidence="4 5">
    <name type="scientific">Durusdinium trenchii</name>
    <dbReference type="NCBI Taxonomy" id="1381693"/>
    <lineage>
        <taxon>Eukaryota</taxon>
        <taxon>Sar</taxon>
        <taxon>Alveolata</taxon>
        <taxon>Dinophyceae</taxon>
        <taxon>Suessiales</taxon>
        <taxon>Symbiodiniaceae</taxon>
        <taxon>Durusdinium</taxon>
    </lineage>
</organism>
<dbReference type="PROSITE" id="PS00107">
    <property type="entry name" value="PROTEIN_KINASE_ATP"/>
    <property type="match status" value="1"/>
</dbReference>
<dbReference type="SUPFAM" id="SSF47095">
    <property type="entry name" value="HMG-box"/>
    <property type="match status" value="1"/>
</dbReference>
<keyword evidence="5" id="KW-1185">Reference proteome</keyword>
<dbReference type="Proteomes" id="UP001642484">
    <property type="component" value="Unassembled WGS sequence"/>
</dbReference>
<feature type="domain" description="Protein kinase" evidence="3">
    <location>
        <begin position="499"/>
        <end position="785"/>
    </location>
</feature>
<dbReference type="PANTHER" id="PTHR24359:SF1">
    <property type="entry name" value="INHIBITOR OF NUCLEAR FACTOR KAPPA-B KINASE EPSILON SUBUNIT HOMOLOG 1-RELATED"/>
    <property type="match status" value="1"/>
</dbReference>
<feature type="region of interest" description="Disordered" evidence="2">
    <location>
        <begin position="1"/>
        <end position="26"/>
    </location>
</feature>
<proteinExistence type="predicted"/>
<dbReference type="SUPFAM" id="SSF56112">
    <property type="entry name" value="Protein kinase-like (PK-like)"/>
    <property type="match status" value="1"/>
</dbReference>
<dbReference type="SMART" id="SM00220">
    <property type="entry name" value="S_TKc"/>
    <property type="match status" value="1"/>
</dbReference>
<dbReference type="Pfam" id="PF00069">
    <property type="entry name" value="Pkinase"/>
    <property type="match status" value="1"/>
</dbReference>
<dbReference type="PROSITE" id="PS50011">
    <property type="entry name" value="PROTEIN_KINASE_DOM"/>
    <property type="match status" value="1"/>
</dbReference>
<comment type="caution">
    <text evidence="4">The sequence shown here is derived from an EMBL/GenBank/DDBJ whole genome shotgun (WGS) entry which is preliminary data.</text>
</comment>
<dbReference type="CDD" id="cd00180">
    <property type="entry name" value="PKc"/>
    <property type="match status" value="1"/>
</dbReference>
<dbReference type="Gene3D" id="1.10.510.10">
    <property type="entry name" value="Transferase(Phosphotransferase) domain 1"/>
    <property type="match status" value="1"/>
</dbReference>
<sequence>ASGEAIDEDAAVKAEAPDSEQSELDKAKADFNKATGALLELLVDLVAGKHLDDCKDLAKNDTKGDSSESAAAKREETWKQVQAERRKSFASKDHLTNAFRQCGKVHSHSGQLNSSHRLLTASADLLSEHKDEPWLTQACPDKTAWKAIVEFCGSCTGSSDFALVFDGRMREVRFPVSRLRIKTAKKERFTSCGEATNYQGTYSGVKFRPASELPLISSQEKGKVLATAVPAVPAVKAAPDTWRDLHGEDVPLFWQEGKPICFYIALLDELKIKAVFDVTPGTGALMEACLTRGVQYHGLCLNRDHLSLLQAIADRAACGLASVQASSLYSEALAKDIKSHFPDVLLALVPQANEDEDVLEPASGDETKKRPKGDLTQRMAAVRDGFAPKACRPFALFLKKHSEVPKGSSRDCFAKEMQRLGKLWASLPENEKAKYRALCVEEYARQRDSLKQSGLGKVRRQPAKPQQEPLKPASETQLPAAERPTPFHNFVPVADPSNTQQCVLLGEGSYGCVMLCHHLDGRKCAVKVFKGKSAIRDMQWEASLMKLCVQAPEAHWFPSLWEASVHSKPFHSLALELWGCSLLALLQQQSGGFEEATVKSIALQLRAALQQLHCLCILHLDVKPGNILWLSEASHLKLTDLGMSERLASHDGTDEIQPRYIEYVSAHYRPPELWNASIDDLRRHLQPAVDLWSYGIVVYECESGTHLMAPLKPKGSCKQTIQAWCSCWKWLSSTSASLSQLSQQSKAGAEGCLLLRLSMARLQRHLVLSALSPNPSARQWTNAHA</sequence>
<protein>
    <recommendedName>
        <fullName evidence="3">Protein kinase domain-containing protein</fullName>
    </recommendedName>
</protein>
<reference evidence="4 5" key="1">
    <citation type="submission" date="2024-02" db="EMBL/GenBank/DDBJ databases">
        <authorList>
            <person name="Chen Y."/>
            <person name="Shah S."/>
            <person name="Dougan E. K."/>
            <person name="Thang M."/>
            <person name="Chan C."/>
        </authorList>
    </citation>
    <scope>NUCLEOTIDE SEQUENCE [LARGE SCALE GENOMIC DNA]</scope>
</reference>
<dbReference type="EMBL" id="CAXAMN010005484">
    <property type="protein sequence ID" value="CAK9013961.1"/>
    <property type="molecule type" value="Genomic_DNA"/>
</dbReference>
<evidence type="ECO:0000259" key="3">
    <source>
        <dbReference type="PROSITE" id="PS50011"/>
    </source>
</evidence>
<dbReference type="InterPro" id="IPR011009">
    <property type="entry name" value="Kinase-like_dom_sf"/>
</dbReference>
<evidence type="ECO:0000256" key="2">
    <source>
        <dbReference type="SAM" id="MobiDB-lite"/>
    </source>
</evidence>
<evidence type="ECO:0000313" key="4">
    <source>
        <dbReference type="EMBL" id="CAK9013961.1"/>
    </source>
</evidence>
<evidence type="ECO:0000313" key="5">
    <source>
        <dbReference type="Proteomes" id="UP001642484"/>
    </source>
</evidence>
<dbReference type="InterPro" id="IPR036910">
    <property type="entry name" value="HMG_box_dom_sf"/>
</dbReference>
<dbReference type="CDD" id="cd00084">
    <property type="entry name" value="HMG-box_SF"/>
    <property type="match status" value="1"/>
</dbReference>
<dbReference type="InterPro" id="IPR017441">
    <property type="entry name" value="Protein_kinase_ATP_BS"/>
</dbReference>
<dbReference type="Gene3D" id="1.10.30.10">
    <property type="entry name" value="High mobility group box domain"/>
    <property type="match status" value="1"/>
</dbReference>
<accession>A0ABP0JHS6</accession>
<feature type="region of interest" description="Disordered" evidence="2">
    <location>
        <begin position="56"/>
        <end position="78"/>
    </location>
</feature>
<evidence type="ECO:0000256" key="1">
    <source>
        <dbReference type="PROSITE-ProRule" id="PRU10141"/>
    </source>
</evidence>
<feature type="region of interest" description="Disordered" evidence="2">
    <location>
        <begin position="450"/>
        <end position="478"/>
    </location>
</feature>
<feature type="binding site" evidence="1">
    <location>
        <position position="527"/>
    </location>
    <ligand>
        <name>ATP</name>
        <dbReference type="ChEBI" id="CHEBI:30616"/>
    </ligand>
</feature>
<feature type="non-terminal residue" evidence="4">
    <location>
        <position position="1"/>
    </location>
</feature>